<dbReference type="InterPro" id="IPR002114">
    <property type="entry name" value="PTS_HPr_Ser_P_site"/>
</dbReference>
<reference evidence="6 7" key="1">
    <citation type="journal article" date="2011" name="ISME J.">
        <title>Community ecology of hot spring cyanobacterial mats: predominant populations and their functional potential.</title>
        <authorList>
            <person name="Klatt C.G."/>
            <person name="Wood J.M."/>
            <person name="Rusch D.B."/>
            <person name="Bateson M.M."/>
            <person name="Hamamura N."/>
            <person name="Heidelberg J.F."/>
            <person name="Grossman A.R."/>
            <person name="Bhaya D."/>
            <person name="Cohan F.M."/>
            <person name="Kuhl M."/>
            <person name="Bryant D.A."/>
            <person name="Ward D.M."/>
        </authorList>
    </citation>
    <scope>NUCLEOTIDE SEQUENCE [LARGE SCALE GENOMIC DNA]</scope>
    <source>
        <strain evidence="6">OS</strain>
    </source>
</reference>
<dbReference type="GO" id="GO:0009401">
    <property type="term" value="P:phosphoenolpyruvate-dependent sugar phosphotransferase system"/>
    <property type="evidence" value="ECO:0007669"/>
    <property type="project" value="UniProtKB-KW"/>
</dbReference>
<dbReference type="SUPFAM" id="SSF55594">
    <property type="entry name" value="HPr-like"/>
    <property type="match status" value="1"/>
</dbReference>
<dbReference type="GO" id="GO:0005737">
    <property type="term" value="C:cytoplasm"/>
    <property type="evidence" value="ECO:0007669"/>
    <property type="project" value="UniProtKB-SubCell"/>
</dbReference>
<dbReference type="PROSITE" id="PS00369">
    <property type="entry name" value="PTS_HPR_HIS"/>
    <property type="match status" value="1"/>
</dbReference>
<dbReference type="PROSITE" id="PS00589">
    <property type="entry name" value="PTS_HPR_SER"/>
    <property type="match status" value="1"/>
</dbReference>
<evidence type="ECO:0000313" key="7">
    <source>
        <dbReference type="Proteomes" id="UP000266389"/>
    </source>
</evidence>
<dbReference type="InterPro" id="IPR000032">
    <property type="entry name" value="HPr-like"/>
</dbReference>
<evidence type="ECO:0000256" key="4">
    <source>
        <dbReference type="ARBA" id="ARBA00022683"/>
    </source>
</evidence>
<evidence type="ECO:0000256" key="2">
    <source>
        <dbReference type="ARBA" id="ARBA00010736"/>
    </source>
</evidence>
<dbReference type="CDD" id="cd00367">
    <property type="entry name" value="PTS-HPr_like"/>
    <property type="match status" value="1"/>
</dbReference>
<dbReference type="PANTHER" id="PTHR33705">
    <property type="entry name" value="PHOSPHOCARRIER PROTEIN HPR"/>
    <property type="match status" value="1"/>
</dbReference>
<comment type="caution">
    <text evidence="6">The sequence shown here is derived from an EMBL/GenBank/DDBJ whole genome shotgun (WGS) entry which is preliminary data.</text>
</comment>
<dbReference type="Gene3D" id="3.30.1340.10">
    <property type="entry name" value="HPr-like"/>
    <property type="match status" value="1"/>
</dbReference>
<dbReference type="EMBL" id="PHFL01000066">
    <property type="protein sequence ID" value="RFM23374.1"/>
    <property type="molecule type" value="Genomic_DNA"/>
</dbReference>
<proteinExistence type="inferred from homology"/>
<dbReference type="PRINTS" id="PR00107">
    <property type="entry name" value="PHOSPHOCPHPR"/>
</dbReference>
<comment type="similarity">
    <text evidence="2">Belongs to the HPr family.</text>
</comment>
<evidence type="ECO:0000256" key="1">
    <source>
        <dbReference type="ARBA" id="ARBA00004496"/>
    </source>
</evidence>
<dbReference type="AlphaFoldDB" id="A0A395M0C7"/>
<dbReference type="InterPro" id="IPR001020">
    <property type="entry name" value="PTS_HPr_His_P_site"/>
</dbReference>
<dbReference type="NCBIfam" id="TIGR01003">
    <property type="entry name" value="PTS_HPr_family"/>
    <property type="match status" value="1"/>
</dbReference>
<accession>A0A395M0C7</accession>
<dbReference type="InterPro" id="IPR050399">
    <property type="entry name" value="HPr"/>
</dbReference>
<gene>
    <name evidence="6" type="ORF">D0433_11270</name>
</gene>
<dbReference type="InterPro" id="IPR035895">
    <property type="entry name" value="HPr-like_sf"/>
</dbReference>
<keyword evidence="3" id="KW-0963">Cytoplasm</keyword>
<comment type="subcellular location">
    <subcellularLocation>
        <location evidence="1">Cytoplasm</location>
    </subcellularLocation>
</comment>
<dbReference type="Pfam" id="PF00381">
    <property type="entry name" value="PTS-HPr"/>
    <property type="match status" value="1"/>
</dbReference>
<evidence type="ECO:0000256" key="3">
    <source>
        <dbReference type="ARBA" id="ARBA00022490"/>
    </source>
</evidence>
<evidence type="ECO:0000313" key="6">
    <source>
        <dbReference type="EMBL" id="RFM23374.1"/>
    </source>
</evidence>
<keyword evidence="4" id="KW-0598">Phosphotransferase system</keyword>
<feature type="domain" description="HPr" evidence="5">
    <location>
        <begin position="1"/>
        <end position="88"/>
    </location>
</feature>
<evidence type="ECO:0000259" key="5">
    <source>
        <dbReference type="PROSITE" id="PS51350"/>
    </source>
</evidence>
<name>A0A395M0C7_9BACT</name>
<dbReference type="Proteomes" id="UP000266389">
    <property type="component" value="Unassembled WGS sequence"/>
</dbReference>
<organism evidence="6 7">
    <name type="scientific">Candidatus Thermochlorobacter aerophilus</name>
    <dbReference type="NCBI Taxonomy" id="1868324"/>
    <lineage>
        <taxon>Bacteria</taxon>
        <taxon>Pseudomonadati</taxon>
        <taxon>Chlorobiota</taxon>
        <taxon>Chlorobiia</taxon>
        <taxon>Chlorobiales</taxon>
        <taxon>Candidatus Thermochlorobacteriaceae</taxon>
        <taxon>Candidatus Thermochlorobacter</taxon>
    </lineage>
</organism>
<dbReference type="PROSITE" id="PS51350">
    <property type="entry name" value="PTS_HPR_DOM"/>
    <property type="match status" value="1"/>
</dbReference>
<protein>
    <submittedName>
        <fullName evidence="6">HPr family phosphocarrier protein</fullName>
    </submittedName>
</protein>
<dbReference type="PANTHER" id="PTHR33705:SF2">
    <property type="entry name" value="PHOSPHOCARRIER PROTEIN NPR"/>
    <property type="match status" value="1"/>
</dbReference>
<sequence>MIEKEVIIKNKAGLHTRPAAAIVKLAAKFKSDFFIEKDGVEINAKSIISVMTLAAPKGAKLKLKFRGSDEEQAAAALVKFFEDGFGEV</sequence>